<name>A0A0C2J3M2_THEKT</name>
<evidence type="ECO:0000259" key="1">
    <source>
        <dbReference type="Pfam" id="PF17906"/>
    </source>
</evidence>
<protein>
    <recommendedName>
        <fullName evidence="1">Mos1 transposase HTH domain-containing protein</fullName>
    </recommendedName>
</protein>
<dbReference type="InterPro" id="IPR041426">
    <property type="entry name" value="Mos1_HTH"/>
</dbReference>
<dbReference type="EMBL" id="JWZT01004623">
    <property type="protein sequence ID" value="KII63642.1"/>
    <property type="molecule type" value="Genomic_DNA"/>
</dbReference>
<comment type="caution">
    <text evidence="2">The sequence shown here is derived from an EMBL/GenBank/DDBJ whole genome shotgun (WGS) entry which is preliminary data.</text>
</comment>
<sequence length="116" mass="13638">MDTFIGANKKYMNEYIPVSTKKIPDVHIRRRKKIFTYTPKQEKIKDIGQGCFINKQKRRNETYACRNLLKVFVEGTASDITFRRWFEKFEAVDLGLSEKLRTGKPSSISEMLLRPC</sequence>
<keyword evidence="3" id="KW-1185">Reference proteome</keyword>
<reference evidence="2 3" key="1">
    <citation type="journal article" date="2014" name="Genome Biol. Evol.">
        <title>The genome of the myxosporean Thelohanellus kitauei shows adaptations to nutrient acquisition within its fish host.</title>
        <authorList>
            <person name="Yang Y."/>
            <person name="Xiong J."/>
            <person name="Zhou Z."/>
            <person name="Huo F."/>
            <person name="Miao W."/>
            <person name="Ran C."/>
            <person name="Liu Y."/>
            <person name="Zhang J."/>
            <person name="Feng J."/>
            <person name="Wang M."/>
            <person name="Wang M."/>
            <person name="Wang L."/>
            <person name="Yao B."/>
        </authorList>
    </citation>
    <scope>NUCLEOTIDE SEQUENCE [LARGE SCALE GENOMIC DNA]</scope>
    <source>
        <strain evidence="2">Wuqing</strain>
    </source>
</reference>
<dbReference type="Gene3D" id="1.10.10.1450">
    <property type="match status" value="1"/>
</dbReference>
<dbReference type="Proteomes" id="UP000031668">
    <property type="component" value="Unassembled WGS sequence"/>
</dbReference>
<dbReference type="OrthoDB" id="10046483at2759"/>
<evidence type="ECO:0000313" key="2">
    <source>
        <dbReference type="EMBL" id="KII63642.1"/>
    </source>
</evidence>
<gene>
    <name evidence="2" type="ORF">RF11_06178</name>
</gene>
<evidence type="ECO:0000313" key="3">
    <source>
        <dbReference type="Proteomes" id="UP000031668"/>
    </source>
</evidence>
<dbReference type="AlphaFoldDB" id="A0A0C2J3M2"/>
<proteinExistence type="predicted"/>
<organism evidence="2 3">
    <name type="scientific">Thelohanellus kitauei</name>
    <name type="common">Myxosporean</name>
    <dbReference type="NCBI Taxonomy" id="669202"/>
    <lineage>
        <taxon>Eukaryota</taxon>
        <taxon>Metazoa</taxon>
        <taxon>Cnidaria</taxon>
        <taxon>Myxozoa</taxon>
        <taxon>Myxosporea</taxon>
        <taxon>Bivalvulida</taxon>
        <taxon>Platysporina</taxon>
        <taxon>Myxobolidae</taxon>
        <taxon>Thelohanellus</taxon>
    </lineage>
</organism>
<accession>A0A0C2J3M2</accession>
<dbReference type="Pfam" id="PF17906">
    <property type="entry name" value="HTH_48"/>
    <property type="match status" value="1"/>
</dbReference>
<feature type="domain" description="Mos1 transposase HTH" evidence="1">
    <location>
        <begin position="57"/>
        <end position="91"/>
    </location>
</feature>